<sequence>MIILVIAVVVVLVGAVVAWFALGHSLEERGPSSTGAVIPFDAQGLLDNG</sequence>
<comment type="caution">
    <text evidence="1">The sequence shown here is derived from an EMBL/GenBank/DDBJ whole genome shotgun (WGS) entry which is preliminary data.</text>
</comment>
<keyword evidence="2" id="KW-1185">Reference proteome</keyword>
<gene>
    <name evidence="1" type="ORF">DFJ64_3659</name>
</gene>
<name>A0A3D9V8S5_THECX</name>
<protein>
    <submittedName>
        <fullName evidence="1">Uncharacterized protein</fullName>
    </submittedName>
</protein>
<organism evidence="1 2">
    <name type="scientific">Thermasporomyces composti</name>
    <dbReference type="NCBI Taxonomy" id="696763"/>
    <lineage>
        <taxon>Bacteria</taxon>
        <taxon>Bacillati</taxon>
        <taxon>Actinomycetota</taxon>
        <taxon>Actinomycetes</taxon>
        <taxon>Propionibacteriales</taxon>
        <taxon>Nocardioidaceae</taxon>
        <taxon>Thermasporomyces</taxon>
    </lineage>
</organism>
<dbReference type="Proteomes" id="UP000256485">
    <property type="component" value="Unassembled WGS sequence"/>
</dbReference>
<evidence type="ECO:0000313" key="2">
    <source>
        <dbReference type="Proteomes" id="UP000256485"/>
    </source>
</evidence>
<accession>A0A3D9V8S5</accession>
<reference evidence="1 2" key="1">
    <citation type="submission" date="2018-08" db="EMBL/GenBank/DDBJ databases">
        <title>Sequencing the genomes of 1000 actinobacteria strains.</title>
        <authorList>
            <person name="Klenk H.-P."/>
        </authorList>
    </citation>
    <scope>NUCLEOTIDE SEQUENCE [LARGE SCALE GENOMIC DNA]</scope>
    <source>
        <strain evidence="1 2">DSM 22891</strain>
    </source>
</reference>
<evidence type="ECO:0000313" key="1">
    <source>
        <dbReference type="EMBL" id="REF38188.1"/>
    </source>
</evidence>
<dbReference type="EMBL" id="QTUC01000001">
    <property type="protein sequence ID" value="REF38188.1"/>
    <property type="molecule type" value="Genomic_DNA"/>
</dbReference>
<dbReference type="AlphaFoldDB" id="A0A3D9V8S5"/>
<dbReference type="RefSeq" id="WP_170152666.1">
    <property type="nucleotide sequence ID" value="NZ_QTUC01000001.1"/>
</dbReference>
<proteinExistence type="predicted"/>